<name>A0AAD5A4W3_SILAS</name>
<gene>
    <name evidence="3" type="ORF">C0J50_9460</name>
</gene>
<evidence type="ECO:0000313" key="4">
    <source>
        <dbReference type="Proteomes" id="UP001205998"/>
    </source>
</evidence>
<reference evidence="3" key="1">
    <citation type="submission" date="2018-07" db="EMBL/GenBank/DDBJ databases">
        <title>Comparative genomics of catfishes provides insights into carnivory and benthic adaptation.</title>
        <authorList>
            <person name="Zhang Y."/>
            <person name="Wang D."/>
            <person name="Peng Z."/>
            <person name="Zheng S."/>
            <person name="Shao F."/>
            <person name="Tao W."/>
        </authorList>
    </citation>
    <scope>NUCLEOTIDE SEQUENCE</scope>
    <source>
        <strain evidence="3">Chongqing</strain>
    </source>
</reference>
<evidence type="ECO:0000259" key="2">
    <source>
        <dbReference type="PROSITE" id="PS50835"/>
    </source>
</evidence>
<evidence type="ECO:0000256" key="1">
    <source>
        <dbReference type="SAM" id="Phobius"/>
    </source>
</evidence>
<dbReference type="InterPro" id="IPR036179">
    <property type="entry name" value="Ig-like_dom_sf"/>
</dbReference>
<dbReference type="InterPro" id="IPR007110">
    <property type="entry name" value="Ig-like_dom"/>
</dbReference>
<dbReference type="InterPro" id="IPR013783">
    <property type="entry name" value="Ig-like_fold"/>
</dbReference>
<keyword evidence="1" id="KW-0812">Transmembrane</keyword>
<feature type="transmembrane region" description="Helical" evidence="1">
    <location>
        <begin position="94"/>
        <end position="116"/>
    </location>
</feature>
<dbReference type="EMBL" id="MU577262">
    <property type="protein sequence ID" value="KAI5609515.1"/>
    <property type="molecule type" value="Genomic_DNA"/>
</dbReference>
<keyword evidence="1" id="KW-1133">Transmembrane helix</keyword>
<evidence type="ECO:0000313" key="3">
    <source>
        <dbReference type="EMBL" id="KAI5609515.1"/>
    </source>
</evidence>
<organism evidence="3 4">
    <name type="scientific">Silurus asotus</name>
    <name type="common">Amur catfish</name>
    <name type="synonym">Parasilurus asotus</name>
    <dbReference type="NCBI Taxonomy" id="30991"/>
    <lineage>
        <taxon>Eukaryota</taxon>
        <taxon>Metazoa</taxon>
        <taxon>Chordata</taxon>
        <taxon>Craniata</taxon>
        <taxon>Vertebrata</taxon>
        <taxon>Euteleostomi</taxon>
        <taxon>Actinopterygii</taxon>
        <taxon>Neopterygii</taxon>
        <taxon>Teleostei</taxon>
        <taxon>Ostariophysi</taxon>
        <taxon>Siluriformes</taxon>
        <taxon>Siluridae</taxon>
        <taxon>Silurus</taxon>
    </lineage>
</organism>
<keyword evidence="1" id="KW-0472">Membrane</keyword>
<dbReference type="AlphaFoldDB" id="A0AAD5A4W3"/>
<feature type="domain" description="Ig-like" evidence="2">
    <location>
        <begin position="12"/>
        <end position="86"/>
    </location>
</feature>
<dbReference type="PANTHER" id="PTHR46013">
    <property type="entry name" value="VASCULAR CELL ADHESION MOLECULE 1"/>
    <property type="match status" value="1"/>
</dbReference>
<keyword evidence="3" id="KW-0675">Receptor</keyword>
<dbReference type="SUPFAM" id="SSF48726">
    <property type="entry name" value="Immunoglobulin"/>
    <property type="match status" value="1"/>
</dbReference>
<keyword evidence="4" id="KW-1185">Reference proteome</keyword>
<accession>A0AAD5A4W3</accession>
<dbReference type="Pfam" id="PF13895">
    <property type="entry name" value="Ig_2"/>
    <property type="match status" value="1"/>
</dbReference>
<comment type="caution">
    <text evidence="3">The sequence shown here is derived from an EMBL/GenBank/DDBJ whole genome shotgun (WGS) entry which is preliminary data.</text>
</comment>
<proteinExistence type="predicted"/>
<dbReference type="Gene3D" id="2.60.40.10">
    <property type="entry name" value="Immunoglobulins"/>
    <property type="match status" value="1"/>
</dbReference>
<dbReference type="PANTHER" id="PTHR46013:SF4">
    <property type="entry name" value="B-CELL RECEPTOR CD22-RELATED"/>
    <property type="match status" value="1"/>
</dbReference>
<feature type="non-terminal residue" evidence="3">
    <location>
        <position position="1"/>
    </location>
</feature>
<dbReference type="PROSITE" id="PS50835">
    <property type="entry name" value="IG_LIKE"/>
    <property type="match status" value="1"/>
</dbReference>
<sequence length="117" mass="12479">MTRLSWNSLDPPKNVSISPSGAIVERCSVTLTCSSDSNPPVENYTWFKENEASPVGSGQSYRALQSGLYYCEVQNKLGSERSAAVSITINGDSVIVYVAAGLGIFALGALLSAPFWL</sequence>
<protein>
    <submittedName>
        <fullName evidence="3">Fc receptor-like protein 5</fullName>
    </submittedName>
</protein>
<dbReference type="Proteomes" id="UP001205998">
    <property type="component" value="Unassembled WGS sequence"/>
</dbReference>